<protein>
    <submittedName>
        <fullName evidence="2">Glycosyltransferase family 2 protein</fullName>
    </submittedName>
</protein>
<keyword evidence="2" id="KW-0808">Transferase</keyword>
<evidence type="ECO:0000313" key="2">
    <source>
        <dbReference type="EMBL" id="NID14578.1"/>
    </source>
</evidence>
<dbReference type="PANTHER" id="PTHR43685:SF2">
    <property type="entry name" value="GLYCOSYLTRANSFERASE 2-LIKE DOMAIN-CONTAINING PROTEIN"/>
    <property type="match status" value="1"/>
</dbReference>
<dbReference type="InterPro" id="IPR050834">
    <property type="entry name" value="Glycosyltransf_2"/>
</dbReference>
<dbReference type="PANTHER" id="PTHR43685">
    <property type="entry name" value="GLYCOSYLTRANSFERASE"/>
    <property type="match status" value="1"/>
</dbReference>
<dbReference type="Pfam" id="PF00535">
    <property type="entry name" value="Glycos_transf_2"/>
    <property type="match status" value="1"/>
</dbReference>
<dbReference type="InterPro" id="IPR001173">
    <property type="entry name" value="Glyco_trans_2-like"/>
</dbReference>
<evidence type="ECO:0000313" key="3">
    <source>
        <dbReference type="Proteomes" id="UP000518878"/>
    </source>
</evidence>
<dbReference type="Proteomes" id="UP000518878">
    <property type="component" value="Unassembled WGS sequence"/>
</dbReference>
<dbReference type="Gene3D" id="3.90.550.10">
    <property type="entry name" value="Spore Coat Polysaccharide Biosynthesis Protein SpsA, Chain A"/>
    <property type="match status" value="1"/>
</dbReference>
<organism evidence="2 3">
    <name type="scientific">Luteibacter yeojuensis</name>
    <dbReference type="NCBI Taxonomy" id="345309"/>
    <lineage>
        <taxon>Bacteria</taxon>
        <taxon>Pseudomonadati</taxon>
        <taxon>Pseudomonadota</taxon>
        <taxon>Gammaproteobacteria</taxon>
        <taxon>Lysobacterales</taxon>
        <taxon>Rhodanobacteraceae</taxon>
        <taxon>Luteibacter</taxon>
    </lineage>
</organism>
<evidence type="ECO:0000259" key="1">
    <source>
        <dbReference type="Pfam" id="PF00535"/>
    </source>
</evidence>
<dbReference type="InterPro" id="IPR029044">
    <property type="entry name" value="Nucleotide-diphossugar_trans"/>
</dbReference>
<gene>
    <name evidence="2" type="ORF">HBF32_03750</name>
</gene>
<name>A0A7X5QSF7_9GAMM</name>
<dbReference type="AlphaFoldDB" id="A0A7X5QSF7"/>
<proteinExistence type="predicted"/>
<accession>A0A7X5QSF7</accession>
<dbReference type="SUPFAM" id="SSF53448">
    <property type="entry name" value="Nucleotide-diphospho-sugar transferases"/>
    <property type="match status" value="1"/>
</dbReference>
<keyword evidence="3" id="KW-1185">Reference proteome</keyword>
<reference evidence="2 3" key="1">
    <citation type="journal article" date="2006" name="Int. J. Syst. Evol. Microbiol.">
        <title>Dyella yeojuensis sp. nov., isolated from greenhouse soil in Korea.</title>
        <authorList>
            <person name="Kim B.Y."/>
            <person name="Weon H.Y."/>
            <person name="Lee K.H."/>
            <person name="Seok S.J."/>
            <person name="Kwon S.W."/>
            <person name="Go S.J."/>
            <person name="Stackebrandt E."/>
        </authorList>
    </citation>
    <scope>NUCLEOTIDE SEQUENCE [LARGE SCALE GENOMIC DNA]</scope>
    <source>
        <strain evidence="2 3">DSM 17673</strain>
    </source>
</reference>
<sequence length="295" mass="33826">MNDTAAPLVSVYVPTRNRSALLRRAVDSVLEQTWPRIEILVCDEASTDDTPEVLAWYARCHPGKFVVLRNETPQGACRARNRCIEHASGTYVTGLDDDDFFHPQRIECLVNLYRDHSPSFACSRFRYFQTVSQVTALRDRHHDGAELAKTDTLDLQGLLYANLAGNQVLTELSRMRELGGFDEAMPSWQDYDMWIRLADRFGPAVRARSLLSFVDDDRSRARIRNSSRRAEGSERFIAKHERLMNADQRRNHRNIQYVMNRERPPLGEIVRNVSLGGYKSTIKLLLHKFFGVAIG</sequence>
<comment type="caution">
    <text evidence="2">The sequence shown here is derived from an EMBL/GenBank/DDBJ whole genome shotgun (WGS) entry which is preliminary data.</text>
</comment>
<dbReference type="EMBL" id="JAAQTL010000001">
    <property type="protein sequence ID" value="NID14578.1"/>
    <property type="molecule type" value="Genomic_DNA"/>
</dbReference>
<dbReference type="CDD" id="cd00761">
    <property type="entry name" value="Glyco_tranf_GTA_type"/>
    <property type="match status" value="1"/>
</dbReference>
<dbReference type="RefSeq" id="WP_166698284.1">
    <property type="nucleotide sequence ID" value="NZ_JAAQTL010000001.1"/>
</dbReference>
<dbReference type="GO" id="GO:0016740">
    <property type="term" value="F:transferase activity"/>
    <property type="evidence" value="ECO:0007669"/>
    <property type="project" value="UniProtKB-KW"/>
</dbReference>
<feature type="domain" description="Glycosyltransferase 2-like" evidence="1">
    <location>
        <begin position="10"/>
        <end position="141"/>
    </location>
</feature>